<dbReference type="InterPro" id="IPR027417">
    <property type="entry name" value="P-loop_NTPase"/>
</dbReference>
<dbReference type="InterPro" id="IPR036388">
    <property type="entry name" value="WH-like_DNA-bd_sf"/>
</dbReference>
<evidence type="ECO:0000256" key="2">
    <source>
        <dbReference type="ARBA" id="ARBA00023125"/>
    </source>
</evidence>
<dbReference type="RefSeq" id="WP_191746042.1">
    <property type="nucleotide sequence ID" value="NZ_JACSQC010000002.1"/>
</dbReference>
<dbReference type="InterPro" id="IPR003593">
    <property type="entry name" value="AAA+_ATPase"/>
</dbReference>
<dbReference type="Gene3D" id="1.10.10.10">
    <property type="entry name" value="Winged helix-like DNA-binding domain superfamily/Winged helix DNA-binding domain"/>
    <property type="match status" value="1"/>
</dbReference>
<proteinExistence type="predicted"/>
<dbReference type="InterPro" id="IPR016032">
    <property type="entry name" value="Sig_transdc_resp-reg_C-effctor"/>
</dbReference>
<reference evidence="5 6" key="1">
    <citation type="submission" date="2020-08" db="EMBL/GenBank/DDBJ databases">
        <title>A Genomic Blueprint of the Chicken Gut Microbiome.</title>
        <authorList>
            <person name="Gilroy R."/>
            <person name="Ravi A."/>
            <person name="Getino M."/>
            <person name="Pursley I."/>
            <person name="Horton D.L."/>
            <person name="Alikhan N.-F."/>
            <person name="Baker D."/>
            <person name="Gharbi K."/>
            <person name="Hall N."/>
            <person name="Watson M."/>
            <person name="Adriaenssens E.M."/>
            <person name="Foster-Nyarko E."/>
            <person name="Jarju S."/>
            <person name="Secka A."/>
            <person name="Antonio M."/>
            <person name="Oren A."/>
            <person name="Chaudhuri R."/>
            <person name="La Ragione R.M."/>
            <person name="Hildebrand F."/>
            <person name="Pallen M.J."/>
        </authorList>
    </citation>
    <scope>NUCLEOTIDE SEQUENCE [LARGE SCALE GENOMIC DNA]</scope>
    <source>
        <strain evidence="5 6">Sa2BUA2</strain>
    </source>
</reference>
<dbReference type="Pfam" id="PF13191">
    <property type="entry name" value="AAA_16"/>
    <property type="match status" value="1"/>
</dbReference>
<dbReference type="SUPFAM" id="SSF52540">
    <property type="entry name" value="P-loop containing nucleoside triphosphate hydrolases"/>
    <property type="match status" value="1"/>
</dbReference>
<keyword evidence="2" id="KW-0238">DNA-binding</keyword>
<dbReference type="Proteomes" id="UP000652763">
    <property type="component" value="Unassembled WGS sequence"/>
</dbReference>
<dbReference type="Pfam" id="PF00196">
    <property type="entry name" value="GerE"/>
    <property type="match status" value="1"/>
</dbReference>
<evidence type="ECO:0000259" key="4">
    <source>
        <dbReference type="PROSITE" id="PS50043"/>
    </source>
</evidence>
<dbReference type="Gene3D" id="3.40.50.300">
    <property type="entry name" value="P-loop containing nucleotide triphosphate hydrolases"/>
    <property type="match status" value="1"/>
</dbReference>
<evidence type="ECO:0000313" key="5">
    <source>
        <dbReference type="EMBL" id="MBD8043098.1"/>
    </source>
</evidence>
<evidence type="ECO:0000313" key="6">
    <source>
        <dbReference type="Proteomes" id="UP000652763"/>
    </source>
</evidence>
<organism evidence="5 6">
    <name type="scientific">Arthrobacter pullicola</name>
    <dbReference type="NCBI Taxonomy" id="2762224"/>
    <lineage>
        <taxon>Bacteria</taxon>
        <taxon>Bacillati</taxon>
        <taxon>Actinomycetota</taxon>
        <taxon>Actinomycetes</taxon>
        <taxon>Micrococcales</taxon>
        <taxon>Micrococcaceae</taxon>
        <taxon>Arthrobacter</taxon>
    </lineage>
</organism>
<dbReference type="SMART" id="SM00382">
    <property type="entry name" value="AAA"/>
    <property type="match status" value="1"/>
</dbReference>
<dbReference type="SUPFAM" id="SSF46894">
    <property type="entry name" value="C-terminal effector domain of the bipartite response regulators"/>
    <property type="match status" value="1"/>
</dbReference>
<name>A0ABR8YFW4_9MICC</name>
<dbReference type="InterPro" id="IPR000792">
    <property type="entry name" value="Tscrpt_reg_LuxR_C"/>
</dbReference>
<keyword evidence="3" id="KW-0804">Transcription</keyword>
<dbReference type="PANTHER" id="PTHR44688">
    <property type="entry name" value="DNA-BINDING TRANSCRIPTIONAL ACTIVATOR DEVR_DOSR"/>
    <property type="match status" value="1"/>
</dbReference>
<gene>
    <name evidence="5" type="ORF">H9638_04650</name>
</gene>
<dbReference type="EMBL" id="JACSQC010000002">
    <property type="protein sequence ID" value="MBD8043098.1"/>
    <property type="molecule type" value="Genomic_DNA"/>
</dbReference>
<keyword evidence="6" id="KW-1185">Reference proteome</keyword>
<feature type="domain" description="HTH luxR-type" evidence="4">
    <location>
        <begin position="805"/>
        <end position="867"/>
    </location>
</feature>
<evidence type="ECO:0000256" key="3">
    <source>
        <dbReference type="ARBA" id="ARBA00023163"/>
    </source>
</evidence>
<dbReference type="CDD" id="cd06170">
    <property type="entry name" value="LuxR_C_like"/>
    <property type="match status" value="1"/>
</dbReference>
<dbReference type="InterPro" id="IPR041664">
    <property type="entry name" value="AAA_16"/>
</dbReference>
<dbReference type="SMART" id="SM00421">
    <property type="entry name" value="HTH_LUXR"/>
    <property type="match status" value="1"/>
</dbReference>
<evidence type="ECO:0000256" key="1">
    <source>
        <dbReference type="ARBA" id="ARBA00023015"/>
    </source>
</evidence>
<keyword evidence="1" id="KW-0805">Transcription regulation</keyword>
<dbReference type="PANTHER" id="PTHR44688:SF16">
    <property type="entry name" value="DNA-BINDING TRANSCRIPTIONAL ACTIVATOR DEVR_DOSR"/>
    <property type="match status" value="1"/>
</dbReference>
<dbReference type="PROSITE" id="PS50043">
    <property type="entry name" value="HTH_LUXR_2"/>
    <property type="match status" value="1"/>
</dbReference>
<sequence length="867" mass="91131">MPLVGRAESLRAVEAARDAGRGSLILGPQGIGKTSLANAVAEGSDGFCVVSIHGTEVSRRTPYGALAWLLTQLSEDIHAGAAASGPLLVFQGLAALLRRNARQRPILLCVFNAHHLDDSSALIIAQLARSADVTVVATATDLPSSPAEIFSLWSDGLLQRVDLEPLTLRQTKTLMEKKLHGPVSLRAAAAMWKATEGNPQFILLMADEQVAAGTLVEAGGAWVAAGPFVRSGAIAEVVGAELARMSAAERRIVEILSFVGALTLPEILKLVDAEALDSLQEKGILTFSGTAMPMVRVSSTTLSAVVTGSVPLGRSRELWEEVTADLDVSGGLDPAAVPGYVAWSLACEAVPPVSLVEQAARLANTGGEHRRALAYARSVAPRSRSRDLVTEEIRALVALGENHQALSVLQDHELDRSTPQDGSWVALVLQKAALLRTMPGGSGGTVYAEIRAGLGGCVDGAGTEAEAAVTLAEADLLLAEGRYKDAAAPMLSLAADPGAAPDIRSRATAMAAEALAVTGQAAQGMELLEDTAALLEVPMSAREQAAMLTRIFLACFAAGEYQRALDLLAEVGSAGPKWSYRGSGAELATGLIRAASGQADEALDSLLPGISQLRYSDPENLMPLAAALTAYSYRLRGDTENAMSYVAMAPRFRHRPDWYPEHSTAYFRALAAHAESPVLLAHKLRQLAEDTLALSNVSCALSCLGAAASLGDGPAAVELHTVATAASGRWAAALADYAAGRISSDAGLLLRAAEGASELGHHLFAHRAAVLVRSQGPAATGRSIARAALTVENNSFRKLRRENSLERRVKELTEFETELVRLAAGEMTRADIAAELSLSPRTIDWHLGKIFDKLHVSGRSELKEALG</sequence>
<protein>
    <submittedName>
        <fullName evidence="5">AAA family ATPase</fullName>
    </submittedName>
</protein>
<accession>A0ABR8YFW4</accession>
<comment type="caution">
    <text evidence="5">The sequence shown here is derived from an EMBL/GenBank/DDBJ whole genome shotgun (WGS) entry which is preliminary data.</text>
</comment>